<dbReference type="OrthoDB" id="498204at2759"/>
<proteinExistence type="inferred from homology"/>
<evidence type="ECO:0000256" key="7">
    <source>
        <dbReference type="ARBA" id="ARBA00038878"/>
    </source>
</evidence>
<sequence length="200" mass="22306">MLNEKRVWYWPSVRADSIGTSAKVPVQSSRPNQFSAMQSVDADRKKMNEVYDIIIIGAGVVGLSTARELKMRHPSLKIAILEKECEVASHQSGSNSGVIHCGIYYPPHSFKSKMCVQGNSQLYNFCDQYKIPYKKCGKLIVAVDPQELSELQRLYQNGLTNNVPGITWLETPEEIQAYEPLCTGGLKAIYCPTTGLSPYL</sequence>
<evidence type="ECO:0000256" key="2">
    <source>
        <dbReference type="ARBA" id="ARBA00022630"/>
    </source>
</evidence>
<comment type="cofactor">
    <cofactor evidence="1">
        <name>FAD</name>
        <dbReference type="ChEBI" id="CHEBI:57692"/>
    </cofactor>
</comment>
<evidence type="ECO:0000313" key="11">
    <source>
        <dbReference type="Proteomes" id="UP000023152"/>
    </source>
</evidence>
<dbReference type="PANTHER" id="PTHR43104:SF2">
    <property type="entry name" value="L-2-HYDROXYGLUTARATE DEHYDROGENASE, MITOCHONDRIAL"/>
    <property type="match status" value="1"/>
</dbReference>
<feature type="domain" description="FAD dependent oxidoreductase" evidence="9">
    <location>
        <begin position="52"/>
        <end position="195"/>
    </location>
</feature>
<dbReference type="EC" id="1.1.99.2" evidence="7"/>
<keyword evidence="11" id="KW-1185">Reference proteome</keyword>
<keyword evidence="3" id="KW-0274">FAD</keyword>
<dbReference type="Gene3D" id="3.30.9.10">
    <property type="entry name" value="D-Amino Acid Oxidase, subunit A, domain 2"/>
    <property type="match status" value="1"/>
</dbReference>
<organism evidence="10 11">
    <name type="scientific">Reticulomyxa filosa</name>
    <dbReference type="NCBI Taxonomy" id="46433"/>
    <lineage>
        <taxon>Eukaryota</taxon>
        <taxon>Sar</taxon>
        <taxon>Rhizaria</taxon>
        <taxon>Retaria</taxon>
        <taxon>Foraminifera</taxon>
        <taxon>Monothalamids</taxon>
        <taxon>Reticulomyxidae</taxon>
        <taxon>Reticulomyxa</taxon>
    </lineage>
</organism>
<evidence type="ECO:0000256" key="1">
    <source>
        <dbReference type="ARBA" id="ARBA00001974"/>
    </source>
</evidence>
<dbReference type="InterPro" id="IPR006076">
    <property type="entry name" value="FAD-dep_OxRdtase"/>
</dbReference>
<evidence type="ECO:0000256" key="5">
    <source>
        <dbReference type="ARBA" id="ARBA00036066"/>
    </source>
</evidence>
<keyword evidence="2" id="KW-0285">Flavoprotein</keyword>
<dbReference type="Gene3D" id="3.50.50.60">
    <property type="entry name" value="FAD/NAD(P)-binding domain"/>
    <property type="match status" value="1"/>
</dbReference>
<name>X6LXW2_RETFI</name>
<dbReference type="InterPro" id="IPR036188">
    <property type="entry name" value="FAD/NAD-bd_sf"/>
</dbReference>
<evidence type="ECO:0000256" key="6">
    <source>
        <dbReference type="ARBA" id="ARBA00037941"/>
    </source>
</evidence>
<reference evidence="10 11" key="1">
    <citation type="journal article" date="2013" name="Curr. Biol.">
        <title>The Genome of the Foraminiferan Reticulomyxa filosa.</title>
        <authorList>
            <person name="Glockner G."/>
            <person name="Hulsmann N."/>
            <person name="Schleicher M."/>
            <person name="Noegel A.A."/>
            <person name="Eichinger L."/>
            <person name="Gallinger C."/>
            <person name="Pawlowski J."/>
            <person name="Sierra R."/>
            <person name="Euteneuer U."/>
            <person name="Pillet L."/>
            <person name="Moustafa A."/>
            <person name="Platzer M."/>
            <person name="Groth M."/>
            <person name="Szafranski K."/>
            <person name="Schliwa M."/>
        </authorList>
    </citation>
    <scope>NUCLEOTIDE SEQUENCE [LARGE SCALE GENOMIC DNA]</scope>
</reference>
<gene>
    <name evidence="10" type="ORF">RFI_30966</name>
</gene>
<protein>
    <recommendedName>
        <fullName evidence="8">L-2-hydroxyglutarate dehydrogenase, mitochondrial</fullName>
        <ecNumber evidence="7">1.1.99.2</ecNumber>
    </recommendedName>
</protein>
<comment type="similarity">
    <text evidence="6">Belongs to the L2HGDH family.</text>
</comment>
<dbReference type="SUPFAM" id="SSF51905">
    <property type="entry name" value="FAD/NAD(P)-binding domain"/>
    <property type="match status" value="1"/>
</dbReference>
<evidence type="ECO:0000256" key="4">
    <source>
        <dbReference type="ARBA" id="ARBA00023002"/>
    </source>
</evidence>
<evidence type="ECO:0000256" key="8">
    <source>
        <dbReference type="ARBA" id="ARBA00041137"/>
    </source>
</evidence>
<comment type="caution">
    <text evidence="10">The sequence shown here is derived from an EMBL/GenBank/DDBJ whole genome shotgun (WGS) entry which is preliminary data.</text>
</comment>
<dbReference type="EMBL" id="ASPP01027150">
    <property type="protein sequence ID" value="ETO06434.1"/>
    <property type="molecule type" value="Genomic_DNA"/>
</dbReference>
<dbReference type="GO" id="GO:0047545">
    <property type="term" value="F:(S)-2-hydroxyglutarate dehydrogenase activity"/>
    <property type="evidence" value="ECO:0007669"/>
    <property type="project" value="UniProtKB-EC"/>
</dbReference>
<dbReference type="AlphaFoldDB" id="X6LXW2"/>
<evidence type="ECO:0000256" key="3">
    <source>
        <dbReference type="ARBA" id="ARBA00022827"/>
    </source>
</evidence>
<comment type="catalytic activity">
    <reaction evidence="5">
        <text>(S)-2-hydroxyglutarate + A = 2-oxoglutarate + AH2</text>
        <dbReference type="Rhea" id="RHEA:21252"/>
        <dbReference type="ChEBI" id="CHEBI:13193"/>
        <dbReference type="ChEBI" id="CHEBI:16782"/>
        <dbReference type="ChEBI" id="CHEBI:16810"/>
        <dbReference type="ChEBI" id="CHEBI:17499"/>
        <dbReference type="EC" id="1.1.99.2"/>
    </reaction>
</comment>
<dbReference type="Pfam" id="PF01266">
    <property type="entry name" value="DAO"/>
    <property type="match status" value="1"/>
</dbReference>
<accession>X6LXW2</accession>
<evidence type="ECO:0000259" key="9">
    <source>
        <dbReference type="Pfam" id="PF01266"/>
    </source>
</evidence>
<keyword evidence="4" id="KW-0560">Oxidoreductase</keyword>
<dbReference type="Proteomes" id="UP000023152">
    <property type="component" value="Unassembled WGS sequence"/>
</dbReference>
<dbReference type="PANTHER" id="PTHR43104">
    <property type="entry name" value="L-2-HYDROXYGLUTARATE DEHYDROGENASE, MITOCHONDRIAL"/>
    <property type="match status" value="1"/>
</dbReference>
<evidence type="ECO:0000313" key="10">
    <source>
        <dbReference type="EMBL" id="ETO06434.1"/>
    </source>
</evidence>